<gene>
    <name evidence="1" type="ORF">MC7420_8259</name>
</gene>
<dbReference type="AlphaFoldDB" id="B4W0V5"/>
<reference evidence="1 2" key="1">
    <citation type="submission" date="2008-07" db="EMBL/GenBank/DDBJ databases">
        <authorList>
            <person name="Tandeau de Marsac N."/>
            <person name="Ferriera S."/>
            <person name="Johnson J."/>
            <person name="Kravitz S."/>
            <person name="Beeson K."/>
            <person name="Sutton G."/>
            <person name="Rogers Y.-H."/>
            <person name="Friedman R."/>
            <person name="Frazier M."/>
            <person name="Venter J.C."/>
        </authorList>
    </citation>
    <scope>NUCLEOTIDE SEQUENCE [LARGE SCALE GENOMIC DNA]</scope>
    <source>
        <strain evidence="1 2">PCC 7420</strain>
    </source>
</reference>
<keyword evidence="2" id="KW-1185">Reference proteome</keyword>
<proteinExistence type="predicted"/>
<organism evidence="1 2">
    <name type="scientific">Coleofasciculus chthonoplastes PCC 7420</name>
    <dbReference type="NCBI Taxonomy" id="118168"/>
    <lineage>
        <taxon>Bacteria</taxon>
        <taxon>Bacillati</taxon>
        <taxon>Cyanobacteriota</taxon>
        <taxon>Cyanophyceae</taxon>
        <taxon>Coleofasciculales</taxon>
        <taxon>Coleofasciculaceae</taxon>
        <taxon>Coleofasciculus</taxon>
    </lineage>
</organism>
<protein>
    <submittedName>
        <fullName evidence="1">Uncharacterized protein</fullName>
    </submittedName>
</protein>
<evidence type="ECO:0000313" key="2">
    <source>
        <dbReference type="Proteomes" id="UP000003835"/>
    </source>
</evidence>
<sequence>MPQTILNQILNQLEMLESEELQQLNLAIQKHLTDKEVAAQRTKFHQALLTSGLVKQVKHASDNQQPERRLIQVQGKPISETIIEERR</sequence>
<dbReference type="Proteomes" id="UP000003835">
    <property type="component" value="Unassembled WGS sequence"/>
</dbReference>
<dbReference type="OrthoDB" id="428651at2"/>
<evidence type="ECO:0000313" key="1">
    <source>
        <dbReference type="EMBL" id="EDX72167.1"/>
    </source>
</evidence>
<dbReference type="HOGENOM" id="CLU_2477976_0_0_3"/>
<dbReference type="EMBL" id="DS989866">
    <property type="protein sequence ID" value="EDX72167.1"/>
    <property type="molecule type" value="Genomic_DNA"/>
</dbReference>
<dbReference type="RefSeq" id="WP_006104693.1">
    <property type="nucleotide sequence ID" value="NZ_DS989866.1"/>
</dbReference>
<dbReference type="STRING" id="118168.MC7420_8259"/>
<name>B4W0V5_9CYAN</name>
<accession>B4W0V5</accession>
<dbReference type="eggNOG" id="ENOG5032ZW1">
    <property type="taxonomic scope" value="Bacteria"/>
</dbReference>